<keyword evidence="7" id="KW-0206">Cytoskeleton</keyword>
<evidence type="ECO:0000256" key="5">
    <source>
        <dbReference type="ARBA" id="ARBA00023054"/>
    </source>
</evidence>
<feature type="compositionally biased region" description="Basic and acidic residues" evidence="12">
    <location>
        <begin position="128"/>
        <end position="141"/>
    </location>
</feature>
<dbReference type="Ensembl" id="ENSSORT00005012546.1">
    <property type="protein sequence ID" value="ENSSORP00005012151.1"/>
    <property type="gene ID" value="ENSSORG00005006437.1"/>
</dbReference>
<dbReference type="InterPro" id="IPR013606">
    <property type="entry name" value="I-BAR_dom"/>
</dbReference>
<gene>
    <name evidence="15" type="primary">LOC115423377</name>
</gene>
<keyword evidence="4" id="KW-0597">Phosphoprotein</keyword>
<reference evidence="15" key="1">
    <citation type="submission" date="2019-06" db="EMBL/GenBank/DDBJ databases">
        <authorList>
            <consortium name="Wellcome Sanger Institute Data Sharing"/>
        </authorList>
    </citation>
    <scope>NUCLEOTIDE SEQUENCE [LARGE SCALE GENOMIC DNA]</scope>
</reference>
<dbReference type="Ensembl" id="ENSSORT00005012544.1">
    <property type="protein sequence ID" value="ENSSORP00005012149.1"/>
    <property type="gene ID" value="ENSSORG00005006437.1"/>
</dbReference>
<evidence type="ECO:0000313" key="15">
    <source>
        <dbReference type="Ensembl" id="ENSSORP00005012149.1"/>
    </source>
</evidence>
<dbReference type="GO" id="GO:0005829">
    <property type="term" value="C:cytosol"/>
    <property type="evidence" value="ECO:0007669"/>
    <property type="project" value="TreeGrafter"/>
</dbReference>
<keyword evidence="3" id="KW-0963">Cytoplasm</keyword>
<feature type="region of interest" description="Disordered" evidence="12">
    <location>
        <begin position="128"/>
        <end position="159"/>
    </location>
</feature>
<evidence type="ECO:0000256" key="3">
    <source>
        <dbReference type="ARBA" id="ARBA00022490"/>
    </source>
</evidence>
<dbReference type="GO" id="GO:0005654">
    <property type="term" value="C:nucleoplasm"/>
    <property type="evidence" value="ECO:0007669"/>
    <property type="project" value="TreeGrafter"/>
</dbReference>
<comment type="function">
    <text evidence="8">May function as adapter protein. Involved in the formation of clusters of actin bundles. Plays a role in the reorganization of the actin cytoskeleton in response to bacterial infection.</text>
</comment>
<evidence type="ECO:0000313" key="16">
    <source>
        <dbReference type="Proteomes" id="UP000472271"/>
    </source>
</evidence>
<dbReference type="InterPro" id="IPR036028">
    <property type="entry name" value="SH3-like_dom_sf"/>
</dbReference>
<evidence type="ECO:0000256" key="12">
    <source>
        <dbReference type="SAM" id="MobiDB-lite"/>
    </source>
</evidence>
<keyword evidence="6" id="KW-0009">Actin-binding</keyword>
<dbReference type="GO" id="GO:0051764">
    <property type="term" value="P:actin crosslink formation"/>
    <property type="evidence" value="ECO:0007669"/>
    <property type="project" value="TreeGrafter"/>
</dbReference>
<dbReference type="GO" id="GO:0030838">
    <property type="term" value="P:positive regulation of actin filament polymerization"/>
    <property type="evidence" value="ECO:0007669"/>
    <property type="project" value="TreeGrafter"/>
</dbReference>
<evidence type="ECO:0000256" key="2">
    <source>
        <dbReference type="ARBA" id="ARBA00022443"/>
    </source>
</evidence>
<dbReference type="GO" id="GO:0051017">
    <property type="term" value="P:actin filament bundle assembly"/>
    <property type="evidence" value="ECO:0007669"/>
    <property type="project" value="TreeGrafter"/>
</dbReference>
<dbReference type="GO" id="GO:0003779">
    <property type="term" value="F:actin binding"/>
    <property type="evidence" value="ECO:0007669"/>
    <property type="project" value="UniProtKB-KW"/>
</dbReference>
<dbReference type="FunFam" id="2.30.30.40:FF:000018">
    <property type="entry name" value="Brain-specific angiogenesis inhibitor 1-associated protein 2"/>
    <property type="match status" value="1"/>
</dbReference>
<feature type="domain" description="SH3" evidence="13">
    <location>
        <begin position="325"/>
        <end position="388"/>
    </location>
</feature>
<dbReference type="Pfam" id="PF08397">
    <property type="entry name" value="IMD"/>
    <property type="match status" value="1"/>
</dbReference>
<evidence type="ECO:0000259" key="14">
    <source>
        <dbReference type="PROSITE" id="PS51338"/>
    </source>
</evidence>
<reference evidence="15" key="2">
    <citation type="submission" date="2025-05" db="UniProtKB">
        <authorList>
            <consortium name="Ensembl"/>
        </authorList>
    </citation>
    <scope>IDENTIFICATION</scope>
</reference>
<keyword evidence="16" id="KW-1185">Reference proteome</keyword>
<dbReference type="Gene3D" id="2.30.30.40">
    <property type="entry name" value="SH3 Domains"/>
    <property type="match status" value="1"/>
</dbReference>
<dbReference type="SMART" id="SM00326">
    <property type="entry name" value="SH3"/>
    <property type="match status" value="1"/>
</dbReference>
<dbReference type="SUPFAM" id="SSF103657">
    <property type="entry name" value="BAR/IMD domain-like"/>
    <property type="match status" value="1"/>
</dbReference>
<dbReference type="FunFam" id="1.20.1270.60:FF:000043">
    <property type="entry name" value="Brain-specific angiogenesis inhibitor 1-associated protein 2-like 1"/>
    <property type="match status" value="1"/>
</dbReference>
<dbReference type="PANTHER" id="PTHR14206:SF4">
    <property type="entry name" value="BRAIN-SPECIFIC ANGIOGENESIS INHIBITOR 1-ASSOCIATED PROTEIN 2-LIKE PROTEIN 1"/>
    <property type="match status" value="1"/>
</dbReference>
<comment type="subcellular location">
    <subcellularLocation>
        <location evidence="1">Cytoplasm</location>
        <location evidence="1">Cytoskeleton</location>
    </subcellularLocation>
</comment>
<dbReference type="SUPFAM" id="SSF50044">
    <property type="entry name" value="SH3-domain"/>
    <property type="match status" value="1"/>
</dbReference>
<dbReference type="GO" id="GO:0005856">
    <property type="term" value="C:cytoskeleton"/>
    <property type="evidence" value="ECO:0007669"/>
    <property type="project" value="UniProtKB-SubCell"/>
</dbReference>
<dbReference type="InterPro" id="IPR027267">
    <property type="entry name" value="AH/BAR_dom_sf"/>
</dbReference>
<name>A0A672Z5R9_9TELE</name>
<evidence type="ECO:0000259" key="13">
    <source>
        <dbReference type="PROSITE" id="PS50002"/>
    </source>
</evidence>
<dbReference type="AlphaFoldDB" id="A0A672Z5R9"/>
<feature type="region of interest" description="Disordered" evidence="12">
    <location>
        <begin position="415"/>
        <end position="486"/>
    </location>
</feature>
<evidence type="ECO:0000256" key="6">
    <source>
        <dbReference type="ARBA" id="ARBA00023203"/>
    </source>
</evidence>
<evidence type="ECO:0000256" key="9">
    <source>
        <dbReference type="ARBA" id="ARBA00070318"/>
    </source>
</evidence>
<evidence type="ECO:0000256" key="10">
    <source>
        <dbReference type="ARBA" id="ARBA00080092"/>
    </source>
</evidence>
<dbReference type="Proteomes" id="UP000472271">
    <property type="component" value="Chromosome 8"/>
</dbReference>
<proteinExistence type="predicted"/>
<sequence length="505" mass="56657">MSRCAEEVNKLTESTYKNVMEQFNPGLRNLVNLGKNYEKSVAAMTLAGKLYFDAMSKIGENAAVSPVSRELGVVLMEISEVHRKVHLELEENFKRFHREIIAELEKKTDMDVKYMTATFKRYQMEHKMKQDSLERSQSDLKKLRRKSQGKNANKYESKESECLETLTSRQMDMQLFIADGCKEALLEEKRFCFLVDKHCMFSYQITSFHDKARDILSAKLSSWQDQCNDATNMPESILTMIEGLRTPVSITPMPSPSPSRHSVNIVDPPAPSQKAQTSPLVNMFNQENNTSRIHTTTNNSTDHGNSDDSNLGRSVSVATGLNNMVKRPRVRTIFPHTAGNNSTLLSFDEGDVIILLIPDERDGWMYGELEKNGKRGWFPSSYCRALTEPLVNNNSVSVAPYRSRSVVNLHHQDTETDEATMVLPPADYCDTPQHSLIKNNTSSTNNNHQHSPTPSAASSSSSDQTTMTQPNGISRPPPAYLAGGNPFATVRLRPTVTNDRSAPVI</sequence>
<dbReference type="PROSITE" id="PS51338">
    <property type="entry name" value="IMD"/>
    <property type="match status" value="1"/>
</dbReference>
<keyword evidence="2 11" id="KW-0728">SH3 domain</keyword>
<feature type="compositionally biased region" description="Low complexity" evidence="12">
    <location>
        <begin position="439"/>
        <end position="462"/>
    </location>
</feature>
<dbReference type="PROSITE" id="PS50002">
    <property type="entry name" value="SH3"/>
    <property type="match status" value="1"/>
</dbReference>
<evidence type="ECO:0000256" key="11">
    <source>
        <dbReference type="PROSITE-ProRule" id="PRU00192"/>
    </source>
</evidence>
<dbReference type="InterPro" id="IPR001452">
    <property type="entry name" value="SH3_domain"/>
</dbReference>
<evidence type="ECO:0000256" key="7">
    <source>
        <dbReference type="ARBA" id="ARBA00023212"/>
    </source>
</evidence>
<feature type="region of interest" description="Disordered" evidence="12">
    <location>
        <begin position="285"/>
        <end position="314"/>
    </location>
</feature>
<feature type="domain" description="IMD" evidence="14">
    <location>
        <begin position="1"/>
        <end position="247"/>
    </location>
</feature>
<dbReference type="GO" id="GO:0007009">
    <property type="term" value="P:plasma membrane organization"/>
    <property type="evidence" value="ECO:0007669"/>
    <property type="project" value="InterPro"/>
</dbReference>
<accession>A0A672Z5R9</accession>
<organism evidence="15 16">
    <name type="scientific">Sphaeramia orbicularis</name>
    <name type="common">orbiculate cardinalfish</name>
    <dbReference type="NCBI Taxonomy" id="375764"/>
    <lineage>
        <taxon>Eukaryota</taxon>
        <taxon>Metazoa</taxon>
        <taxon>Chordata</taxon>
        <taxon>Craniata</taxon>
        <taxon>Vertebrata</taxon>
        <taxon>Euteleostomi</taxon>
        <taxon>Actinopterygii</taxon>
        <taxon>Neopterygii</taxon>
        <taxon>Teleostei</taxon>
        <taxon>Neoteleostei</taxon>
        <taxon>Acanthomorphata</taxon>
        <taxon>Gobiaria</taxon>
        <taxon>Kurtiformes</taxon>
        <taxon>Apogonoidei</taxon>
        <taxon>Apogonidae</taxon>
        <taxon>Apogoninae</taxon>
        <taxon>Sphaeramia</taxon>
    </lineage>
</organism>
<protein>
    <recommendedName>
        <fullName evidence="9">BAR/IMD domain-containing adapter protein 2-like 1</fullName>
    </recommendedName>
    <alternativeName>
        <fullName evidence="10">Brain-specific angiogenesis inhibitor 1-associated protein 2-like protein 1</fullName>
    </alternativeName>
</protein>
<keyword evidence="5" id="KW-0175">Coiled coil</keyword>
<evidence type="ECO:0000256" key="1">
    <source>
        <dbReference type="ARBA" id="ARBA00004245"/>
    </source>
</evidence>
<dbReference type="InterPro" id="IPR027681">
    <property type="entry name" value="IRSp53/IRTKS/Pinkbar"/>
</dbReference>
<dbReference type="Pfam" id="PF14604">
    <property type="entry name" value="SH3_9"/>
    <property type="match status" value="1"/>
</dbReference>
<feature type="compositionally biased region" description="Polar residues" evidence="12">
    <location>
        <begin position="463"/>
        <end position="472"/>
    </location>
</feature>
<evidence type="ECO:0000256" key="8">
    <source>
        <dbReference type="ARBA" id="ARBA00054781"/>
    </source>
</evidence>
<dbReference type="PANTHER" id="PTHR14206">
    <property type="entry name" value="BRAIN-SPECIFIC ANGIOGENESIS INHIBITOR 1-ASSOCIATED PROTEIN 2"/>
    <property type="match status" value="1"/>
</dbReference>
<evidence type="ECO:0000256" key="4">
    <source>
        <dbReference type="ARBA" id="ARBA00022553"/>
    </source>
</evidence>
<dbReference type="Gene3D" id="1.20.1270.60">
    <property type="entry name" value="Arfaptin homology (AH) domain/BAR domain"/>
    <property type="match status" value="1"/>
</dbReference>